<dbReference type="EMBL" id="VFML01000001">
    <property type="protein sequence ID" value="TQJ04482.1"/>
    <property type="molecule type" value="Genomic_DNA"/>
</dbReference>
<name>A0A542DN02_AMYCI</name>
<feature type="transmembrane region" description="Helical" evidence="2">
    <location>
        <begin position="167"/>
        <end position="191"/>
    </location>
</feature>
<keyword evidence="2" id="KW-0472">Membrane</keyword>
<protein>
    <submittedName>
        <fullName evidence="3">Uncharacterized protein</fullName>
    </submittedName>
</protein>
<evidence type="ECO:0000256" key="2">
    <source>
        <dbReference type="SAM" id="Phobius"/>
    </source>
</evidence>
<reference evidence="3 4" key="1">
    <citation type="submission" date="2019-06" db="EMBL/GenBank/DDBJ databases">
        <title>Sequencing the genomes of 1000 actinobacteria strains.</title>
        <authorList>
            <person name="Klenk H.-P."/>
        </authorList>
    </citation>
    <scope>NUCLEOTIDE SEQUENCE [LARGE SCALE GENOMIC DNA]</scope>
    <source>
        <strain evidence="3 4">DSM 45679</strain>
    </source>
</reference>
<sequence length="199" mass="21285">MKLTLRRGVVTVGQAQFDPDGTQSPPPPPAFNDPLAGLVTGSDAGIGARATPDDEVEVEIASPVEPDPEVVRDMVDAALTSERDEELFSRLRGEDRKNKQQEPAQPAESGTTESGAQAPTPTAGMLPAQQQRAWPGQPQLMQAFRPRHRDEREPKPQPVRKPSSGSAGLGIAVVLLVIFGVLVIQLLSSLFDSFSGVFN</sequence>
<feature type="compositionally biased region" description="Basic and acidic residues" evidence="1">
    <location>
        <begin position="86"/>
        <end position="100"/>
    </location>
</feature>
<feature type="region of interest" description="Disordered" evidence="1">
    <location>
        <begin position="1"/>
        <end position="165"/>
    </location>
</feature>
<accession>A0A542DN02</accession>
<evidence type="ECO:0000256" key="1">
    <source>
        <dbReference type="SAM" id="MobiDB-lite"/>
    </source>
</evidence>
<gene>
    <name evidence="3" type="ORF">FB471_4278</name>
</gene>
<keyword evidence="4" id="KW-1185">Reference proteome</keyword>
<evidence type="ECO:0000313" key="3">
    <source>
        <dbReference type="EMBL" id="TQJ04482.1"/>
    </source>
</evidence>
<comment type="caution">
    <text evidence="3">The sequence shown here is derived from an EMBL/GenBank/DDBJ whole genome shotgun (WGS) entry which is preliminary data.</text>
</comment>
<evidence type="ECO:0000313" key="4">
    <source>
        <dbReference type="Proteomes" id="UP000320876"/>
    </source>
</evidence>
<feature type="compositionally biased region" description="Polar residues" evidence="1">
    <location>
        <begin position="108"/>
        <end position="120"/>
    </location>
</feature>
<keyword evidence="2" id="KW-0812">Transmembrane</keyword>
<dbReference type="AlphaFoldDB" id="A0A542DN02"/>
<dbReference type="Proteomes" id="UP000320876">
    <property type="component" value="Unassembled WGS sequence"/>
</dbReference>
<proteinExistence type="predicted"/>
<organism evidence="3 4">
    <name type="scientific">Amycolatopsis cihanbeyliensis</name>
    <dbReference type="NCBI Taxonomy" id="1128664"/>
    <lineage>
        <taxon>Bacteria</taxon>
        <taxon>Bacillati</taxon>
        <taxon>Actinomycetota</taxon>
        <taxon>Actinomycetes</taxon>
        <taxon>Pseudonocardiales</taxon>
        <taxon>Pseudonocardiaceae</taxon>
        <taxon>Amycolatopsis</taxon>
    </lineage>
</organism>
<keyword evidence="2" id="KW-1133">Transmembrane helix</keyword>